<protein>
    <submittedName>
        <fullName evidence="2">Lipoprotein LppJ</fullName>
    </submittedName>
</protein>
<keyword evidence="1" id="KW-0812">Transmembrane</keyword>
<dbReference type="AlphaFoldDB" id="A0AAX1JK25"/>
<accession>A0AAX1JK25</accession>
<keyword evidence="1" id="KW-1133">Transmembrane helix</keyword>
<reference evidence="2" key="2">
    <citation type="submission" date="2020-02" db="EMBL/GenBank/DDBJ databases">
        <authorList>
            <person name="Matsumoto Y."/>
            <person name="Kinjo T."/>
            <person name="Motooka D."/>
            <person name="Nabeya D."/>
            <person name="Jung N."/>
            <person name="Uechi K."/>
            <person name="Horii T."/>
            <person name="Iida T."/>
            <person name="Fujita J."/>
            <person name="Nakamura S."/>
        </authorList>
    </citation>
    <scope>NUCLEOTIDE SEQUENCE</scope>
    <source>
        <strain evidence="2">JCM 13573</strain>
    </source>
</reference>
<evidence type="ECO:0000313" key="5">
    <source>
        <dbReference type="Proteomes" id="UP000663583"/>
    </source>
</evidence>
<evidence type="ECO:0000313" key="3">
    <source>
        <dbReference type="EMBL" id="QPI40722.1"/>
    </source>
</evidence>
<dbReference type="Proteomes" id="UP000465306">
    <property type="component" value="Unassembled WGS sequence"/>
</dbReference>
<dbReference type="Proteomes" id="UP000663583">
    <property type="component" value="Chromosome"/>
</dbReference>
<keyword evidence="2" id="KW-0449">Lipoprotein</keyword>
<keyword evidence="1" id="KW-0472">Membrane</keyword>
<keyword evidence="4" id="KW-1185">Reference proteome</keyword>
<feature type="transmembrane region" description="Helical" evidence="1">
    <location>
        <begin position="20"/>
        <end position="40"/>
    </location>
</feature>
<reference evidence="3" key="3">
    <citation type="submission" date="2020-11" db="EMBL/GenBank/DDBJ databases">
        <title>Intraspecies plasmid and genomic variation of Mycobacterium kubicae revealed by the complete genome sequences of two clinical isolates.</title>
        <authorList>
            <person name="Hendrix J.R."/>
            <person name="Epperson L.E."/>
            <person name="Honda J.R."/>
            <person name="Strong M."/>
        </authorList>
    </citation>
    <scope>NUCLEOTIDE SEQUENCE</scope>
    <source>
        <strain evidence="3">JCM 13573</strain>
    </source>
</reference>
<gene>
    <name evidence="2" type="primary">lppJ</name>
    <name evidence="3" type="ORF">I2456_13705</name>
    <name evidence="2" type="ORF">MKUB_26240</name>
</gene>
<dbReference type="KEGG" id="mku:I2456_13705"/>
<evidence type="ECO:0000256" key="1">
    <source>
        <dbReference type="SAM" id="Phobius"/>
    </source>
</evidence>
<evidence type="ECO:0000313" key="4">
    <source>
        <dbReference type="Proteomes" id="UP000465306"/>
    </source>
</evidence>
<proteinExistence type="predicted"/>
<organism evidence="3 5">
    <name type="scientific">Mycobacterium kubicae</name>
    <dbReference type="NCBI Taxonomy" id="120959"/>
    <lineage>
        <taxon>Bacteria</taxon>
        <taxon>Bacillati</taxon>
        <taxon>Actinomycetota</taxon>
        <taxon>Actinomycetes</taxon>
        <taxon>Mycobacteriales</taxon>
        <taxon>Mycobacteriaceae</taxon>
        <taxon>Mycobacterium</taxon>
        <taxon>Mycobacterium simiae complex</taxon>
    </lineage>
</organism>
<dbReference type="EMBL" id="CP065047">
    <property type="protein sequence ID" value="QPI40722.1"/>
    <property type="molecule type" value="Genomic_DNA"/>
</dbReference>
<evidence type="ECO:0000313" key="2">
    <source>
        <dbReference type="EMBL" id="GFG65134.1"/>
    </source>
</evidence>
<sequence>MLRQNPSESRPTLRTPAARALIAATLFLCLMLSAAVIVVARLNSGSGEALAYPGDPASDAASLGQVVTAAKQVVGVAGLHATTAGYSLMSCKNQDAPPYQGAIYLNFALPADAHADAFFGSVASKLTGHGWVEGRPPAQHVFGKTVSKDGITAMIYRESTDDATGVLRMYGPCQNMNDHRRDAAVWTDITGEFSQMH</sequence>
<name>A0AAX1JK25_9MYCO</name>
<reference evidence="2 4" key="1">
    <citation type="journal article" date="2019" name="Emerg. Microbes Infect.">
        <title>Comprehensive subspecies identification of 175 nontuberculous mycobacteria species based on 7547 genomic profiles.</title>
        <authorList>
            <person name="Matsumoto Y."/>
            <person name="Kinjo T."/>
            <person name="Motooka D."/>
            <person name="Nabeya D."/>
            <person name="Jung N."/>
            <person name="Uechi K."/>
            <person name="Horii T."/>
            <person name="Iida T."/>
            <person name="Fujita J."/>
            <person name="Nakamura S."/>
        </authorList>
    </citation>
    <scope>NUCLEOTIDE SEQUENCE [LARGE SCALE GENOMIC DNA]</scope>
    <source>
        <strain evidence="2 4">JCM 13573</strain>
    </source>
</reference>
<dbReference type="EMBL" id="BLKU01000003">
    <property type="protein sequence ID" value="GFG65134.1"/>
    <property type="molecule type" value="Genomic_DNA"/>
</dbReference>